<evidence type="ECO:0000313" key="3">
    <source>
        <dbReference type="Proteomes" id="UP000034681"/>
    </source>
</evidence>
<evidence type="ECO:0000259" key="1">
    <source>
        <dbReference type="PROSITE" id="PS50234"/>
    </source>
</evidence>
<dbReference type="PROSITE" id="PS50234">
    <property type="entry name" value="VWFA"/>
    <property type="match status" value="1"/>
</dbReference>
<dbReference type="Pfam" id="PF00092">
    <property type="entry name" value="VWA"/>
    <property type="match status" value="1"/>
</dbReference>
<dbReference type="SMART" id="SM00327">
    <property type="entry name" value="VWA"/>
    <property type="match status" value="1"/>
</dbReference>
<dbReference type="EMBL" id="AJTX02000002">
    <property type="protein sequence ID" value="KKJ01214.1"/>
    <property type="molecule type" value="Genomic_DNA"/>
</dbReference>
<reference evidence="2" key="1">
    <citation type="submission" date="2012-04" db="EMBL/GenBank/DDBJ databases">
        <authorList>
            <person name="Borisov I.G."/>
            <person name="Ivanikova N.V."/>
            <person name="Pinevich A.V."/>
        </authorList>
    </citation>
    <scope>NUCLEOTIDE SEQUENCE</scope>
    <source>
        <strain evidence="2">CALU 1027</strain>
    </source>
</reference>
<dbReference type="SUPFAM" id="SSF53300">
    <property type="entry name" value="vWA-like"/>
    <property type="match status" value="1"/>
</dbReference>
<dbReference type="STRING" id="317619.GCA_000332315_03613"/>
<dbReference type="PIRSF" id="PIRSF020634">
    <property type="entry name" value="TerY_vWA"/>
    <property type="match status" value="1"/>
</dbReference>
<name>A0A0M2Q2L3_PROHO</name>
<protein>
    <submittedName>
        <fullName evidence="2">Glycosyl transferase family 2</fullName>
    </submittedName>
</protein>
<sequence>MLILDVSGSMHGTPIDELNRGVEQFIDSVLEDDFASFSVDLGVITFGGNVKTILPIQPIQEAKVPVLETSGNTPMGEAVTQAIIELDARKKMYKSTGVSYYQPWIVLMTDGAPTDTYKAASKKLKDLANSKKIVVIAIGIGKKCNLDLLSEFCADGSEPKRLDGVKFSEFFTWLSQSMTEVVTKSTPGMKYIVTQSTDGWEALEEDNF</sequence>
<accession>A0A0M2Q2L3</accession>
<dbReference type="InterPro" id="IPR036465">
    <property type="entry name" value="vWFA_dom_sf"/>
</dbReference>
<dbReference type="GO" id="GO:0016740">
    <property type="term" value="F:transferase activity"/>
    <property type="evidence" value="ECO:0007669"/>
    <property type="project" value="UniProtKB-KW"/>
</dbReference>
<keyword evidence="3" id="KW-1185">Reference proteome</keyword>
<organism evidence="2 3">
    <name type="scientific">Prochlorothrix hollandica PCC 9006 = CALU 1027</name>
    <dbReference type="NCBI Taxonomy" id="317619"/>
    <lineage>
        <taxon>Bacteria</taxon>
        <taxon>Bacillati</taxon>
        <taxon>Cyanobacteriota</taxon>
        <taxon>Cyanophyceae</taxon>
        <taxon>Prochlorotrichales</taxon>
        <taxon>Prochlorotrichaceae</taxon>
        <taxon>Prochlorothrix</taxon>
    </lineage>
</organism>
<feature type="domain" description="VWFA" evidence="1">
    <location>
        <begin position="1"/>
        <end position="182"/>
    </location>
</feature>
<evidence type="ECO:0000313" key="2">
    <source>
        <dbReference type="EMBL" id="KKJ01214.1"/>
    </source>
</evidence>
<dbReference type="Proteomes" id="UP000034681">
    <property type="component" value="Unassembled WGS sequence"/>
</dbReference>
<dbReference type="InterPro" id="IPR011392">
    <property type="entry name" value="Tellurite-R_TerY"/>
</dbReference>
<dbReference type="AlphaFoldDB" id="A0A0M2Q2L3"/>
<gene>
    <name evidence="2" type="ORF">PROH_02180</name>
</gene>
<comment type="caution">
    <text evidence="2">The sequence shown here is derived from an EMBL/GenBank/DDBJ whole genome shotgun (WGS) entry which is preliminary data.</text>
</comment>
<dbReference type="Gene3D" id="3.40.50.410">
    <property type="entry name" value="von Willebrand factor, type A domain"/>
    <property type="match status" value="1"/>
</dbReference>
<keyword evidence="2" id="KW-0808">Transferase</keyword>
<proteinExistence type="predicted"/>
<dbReference type="InterPro" id="IPR002035">
    <property type="entry name" value="VWF_A"/>
</dbReference>